<dbReference type="AlphaFoldDB" id="A0A7Z2YD49"/>
<organism evidence="1 2">
    <name type="scientific">Vibrio astriarenae</name>
    <dbReference type="NCBI Taxonomy" id="1481923"/>
    <lineage>
        <taxon>Bacteria</taxon>
        <taxon>Pseudomonadati</taxon>
        <taxon>Pseudomonadota</taxon>
        <taxon>Gammaproteobacteria</taxon>
        <taxon>Vibrionales</taxon>
        <taxon>Vibrionaceae</taxon>
        <taxon>Vibrio</taxon>
    </lineage>
</organism>
<sequence length="214" mass="24714">MFPSHTNTLHLTSLSHDAVDQLSPSFNLLPHTEHADGQYRLRRYSVIRIQHGEVVETDKHDFVQTDQINHFQGNVVRQFEPLLPQTLKSSGFREMCELFIETNLLSDDQEIEVHQMRIAAVYDETQVAPEGVHQDGFDYIALIGIDRHNIVGGEVLLYQDNHAAPFYRKVLENGEIAMLDDHKLWHNAMPIRTVDHNEEGYMDVFVLTARKRQS</sequence>
<evidence type="ECO:0000313" key="1">
    <source>
        <dbReference type="EMBL" id="QIA63001.1"/>
    </source>
</evidence>
<dbReference type="Gene3D" id="2.60.120.620">
    <property type="entry name" value="q2cbj1_9rhob like domain"/>
    <property type="match status" value="1"/>
</dbReference>
<gene>
    <name evidence="1" type="ORF">GT360_05480</name>
</gene>
<dbReference type="RefSeq" id="WP_164647907.1">
    <property type="nucleotide sequence ID" value="NZ_CP047475.1"/>
</dbReference>
<dbReference type="EMBL" id="CP047475">
    <property type="protein sequence ID" value="QIA63001.1"/>
    <property type="molecule type" value="Genomic_DNA"/>
</dbReference>
<name>A0A7Z2YD49_9VIBR</name>
<evidence type="ECO:0000313" key="2">
    <source>
        <dbReference type="Proteomes" id="UP000464262"/>
    </source>
</evidence>
<reference evidence="1 2" key="1">
    <citation type="submission" date="2020-01" db="EMBL/GenBank/DDBJ databases">
        <title>Whole genome and functional gene identification of agarase of Vibrio HN897.</title>
        <authorList>
            <person name="Liu Y."/>
            <person name="Zhao Z."/>
        </authorList>
    </citation>
    <scope>NUCLEOTIDE SEQUENCE [LARGE SCALE GENOMIC DNA]</scope>
    <source>
        <strain evidence="1 2">HN897</strain>
    </source>
</reference>
<dbReference type="KEGG" id="vas:GT360_05480"/>
<protein>
    <submittedName>
        <fullName evidence="1">Agglutination protein</fullName>
    </submittedName>
</protein>
<dbReference type="GO" id="GO:0051213">
    <property type="term" value="F:dioxygenase activity"/>
    <property type="evidence" value="ECO:0007669"/>
    <property type="project" value="InterPro"/>
</dbReference>
<accession>A0A7Z2YD49</accession>
<dbReference type="Pfam" id="PF10014">
    <property type="entry name" value="2OG-Fe_Oxy_2"/>
    <property type="match status" value="1"/>
</dbReference>
<keyword evidence="2" id="KW-1185">Reference proteome</keyword>
<proteinExistence type="predicted"/>
<dbReference type="InterPro" id="IPR018724">
    <property type="entry name" value="2OG-Fe_dioxygenase"/>
</dbReference>
<dbReference type="Proteomes" id="UP000464262">
    <property type="component" value="Chromosome 1"/>
</dbReference>